<accession>W4Q703</accession>
<keyword evidence="1" id="KW-1133">Transmembrane helix</keyword>
<dbReference type="PANTHER" id="PTHR31272">
    <property type="entry name" value="CYTOCHROME C-TYPE BIOGENESIS PROTEIN HI_1454-RELATED"/>
    <property type="match status" value="1"/>
</dbReference>
<keyword evidence="1" id="KW-0472">Membrane</keyword>
<evidence type="ECO:0000313" key="3">
    <source>
        <dbReference type="EMBL" id="GAE27787.1"/>
    </source>
</evidence>
<dbReference type="InterPro" id="IPR051790">
    <property type="entry name" value="Cytochrome_c-biogenesis_DsbD"/>
</dbReference>
<feature type="transmembrane region" description="Helical" evidence="1">
    <location>
        <begin position="20"/>
        <end position="44"/>
    </location>
</feature>
<feature type="transmembrane region" description="Helical" evidence="1">
    <location>
        <begin position="98"/>
        <end position="116"/>
    </location>
</feature>
<dbReference type="OrthoDB" id="43562at2"/>
<dbReference type="Pfam" id="PF13386">
    <property type="entry name" value="DsbD_2"/>
    <property type="match status" value="1"/>
</dbReference>
<dbReference type="AlphaFoldDB" id="W4Q703"/>
<name>W4Q703_9BACI</name>
<keyword evidence="1" id="KW-0812">Transmembrane</keyword>
<dbReference type="EMBL" id="BAUT01000065">
    <property type="protein sequence ID" value="GAE27787.1"/>
    <property type="molecule type" value="Genomic_DNA"/>
</dbReference>
<dbReference type="PANTHER" id="PTHR31272:SF4">
    <property type="entry name" value="CYTOCHROME C-TYPE BIOGENESIS PROTEIN HI_1454-RELATED"/>
    <property type="match status" value="1"/>
</dbReference>
<comment type="caution">
    <text evidence="3">The sequence shown here is derived from an EMBL/GenBank/DDBJ whole genome shotgun (WGS) entry which is preliminary data.</text>
</comment>
<feature type="transmembrane region" description="Helical" evidence="1">
    <location>
        <begin position="214"/>
        <end position="233"/>
    </location>
</feature>
<dbReference type="Proteomes" id="UP000018890">
    <property type="component" value="Unassembled WGS sequence"/>
</dbReference>
<proteinExistence type="predicted"/>
<evidence type="ECO:0000259" key="2">
    <source>
        <dbReference type="Pfam" id="PF13386"/>
    </source>
</evidence>
<feature type="transmembrane region" description="Helical" evidence="1">
    <location>
        <begin position="171"/>
        <end position="193"/>
    </location>
</feature>
<feature type="transmembrane region" description="Helical" evidence="1">
    <location>
        <begin position="56"/>
        <end position="78"/>
    </location>
</feature>
<gene>
    <name evidence="3" type="ORF">JCM9140_3946</name>
</gene>
<reference evidence="3" key="1">
    <citation type="journal article" date="2014" name="Genome Announc.">
        <title>Draft Genome Sequences of Three Alkaliphilic Bacillus Strains, Bacillus wakoensis JCM 9140T, Bacillus akibai JCM 9157T, and Bacillus hemicellulosilyticus JCM 9152T.</title>
        <authorList>
            <person name="Yuki M."/>
            <person name="Oshima K."/>
            <person name="Suda W."/>
            <person name="Oshida Y."/>
            <person name="Kitamura K."/>
            <person name="Iida T."/>
            <person name="Hattori M."/>
            <person name="Ohkuma M."/>
        </authorList>
    </citation>
    <scope>NUCLEOTIDE SEQUENCE [LARGE SCALE GENOMIC DNA]</scope>
    <source>
        <strain evidence="3">JCM 9140</strain>
    </source>
</reference>
<protein>
    <submittedName>
        <fullName evidence="3">Membrane protein</fullName>
    </submittedName>
</protein>
<dbReference type="InterPro" id="IPR039447">
    <property type="entry name" value="UreH-like_TM_dom"/>
</dbReference>
<feature type="transmembrane region" description="Helical" evidence="1">
    <location>
        <begin position="137"/>
        <end position="159"/>
    </location>
</feature>
<sequence length="234" mass="26259">MLYDPLLQLTYGYEHIPILAALVIGILAAAAPCQFTGNIGAITLYGNRSIQKSIPWLEIMFFQLGKVVVFSGLGLFVWLLGSEFQQEIIGYLPWLRKVLGPIFIVIGLYLIGLIKWNWTFGLRRGSTNDKRKGIWSAFLLGSSFSLGFCPTMFSIFFFLLMPLTLSTSYGFILPTVFSFGTSVPLFLTMYLIWTFGLNGTFMKKGRNIGKRIQQIAGGFLIILGILDTMTYWGL</sequence>
<dbReference type="STRING" id="1236970.JCM9140_3946"/>
<organism evidence="3 4">
    <name type="scientific">Halalkalibacter wakoensis JCM 9140</name>
    <dbReference type="NCBI Taxonomy" id="1236970"/>
    <lineage>
        <taxon>Bacteria</taxon>
        <taxon>Bacillati</taxon>
        <taxon>Bacillota</taxon>
        <taxon>Bacilli</taxon>
        <taxon>Bacillales</taxon>
        <taxon>Bacillaceae</taxon>
        <taxon>Halalkalibacter</taxon>
    </lineage>
</organism>
<dbReference type="RefSeq" id="WP_034749544.1">
    <property type="nucleotide sequence ID" value="NZ_BAUT01000065.1"/>
</dbReference>
<evidence type="ECO:0000256" key="1">
    <source>
        <dbReference type="SAM" id="Phobius"/>
    </source>
</evidence>
<evidence type="ECO:0000313" key="4">
    <source>
        <dbReference type="Proteomes" id="UP000018890"/>
    </source>
</evidence>
<feature type="domain" description="Urease accessory protein UreH-like transmembrane" evidence="2">
    <location>
        <begin position="20"/>
        <end position="226"/>
    </location>
</feature>
<keyword evidence="4" id="KW-1185">Reference proteome</keyword>